<dbReference type="InterPro" id="IPR019318">
    <property type="entry name" value="Gua_nucleotide_exch_fac_Ric8"/>
</dbReference>
<dbReference type="InterPro" id="IPR016024">
    <property type="entry name" value="ARM-type_fold"/>
</dbReference>
<sequence>MEDSDICINENTFTFPSLMENNRRITLWAALFDKLQDESAKLVHFVCLATLRVLSRDKTDIDNLVCEKWIITLIDKAGLYISNDPEGTDALPSKEIAVESLKCLCNIAFNSEVARALCAHTNIAQGLINRSYKDIQYKDDIMLYDIKLLFILTALRQDIRVSLKSELCGMNHLLNCLNDVLMEKDPISSSTLDDTPAVTSQHVLNENRQAIVCEILKTQFNMLYHLGSEESVSPEDEAMYLKLMPLLTFLLRAETHEKSMELLSNVANLLTSIPAPFYKYLTPELIEGQTSKHIYDGRNMEALSEDSDTEEYLEAQPNIDPVVGCTRPPRVNPFEGMTEEQKEYEAMKLVNLFDKMVSEGIVKPATIGPDGKPKPVDHVLEFRENAPNRPQS</sequence>
<evidence type="ECO:0000313" key="5">
    <source>
        <dbReference type="EMBL" id="VVD03422.1"/>
    </source>
</evidence>
<dbReference type="EMBL" id="FZQP02006771">
    <property type="protein sequence ID" value="VVD03422.1"/>
    <property type="molecule type" value="Genomic_DNA"/>
</dbReference>
<evidence type="ECO:0000256" key="2">
    <source>
        <dbReference type="ARBA" id="ARBA00022658"/>
    </source>
</evidence>
<accession>A0A5E4QZC0</accession>
<feature type="region of interest" description="Disordered" evidence="4">
    <location>
        <begin position="364"/>
        <end position="392"/>
    </location>
</feature>
<dbReference type="GO" id="GO:0007186">
    <property type="term" value="P:G protein-coupled receptor signaling pathway"/>
    <property type="evidence" value="ECO:0007669"/>
    <property type="project" value="TreeGrafter"/>
</dbReference>
<dbReference type="Proteomes" id="UP000324832">
    <property type="component" value="Unassembled WGS sequence"/>
</dbReference>
<name>A0A5E4QZC0_9NEOP</name>
<dbReference type="GO" id="GO:0005737">
    <property type="term" value="C:cytoplasm"/>
    <property type="evidence" value="ECO:0007669"/>
    <property type="project" value="TreeGrafter"/>
</dbReference>
<protein>
    <recommendedName>
        <fullName evidence="7">Synembryn-A</fullName>
    </recommendedName>
</protein>
<proteinExistence type="inferred from homology"/>
<keyword evidence="6" id="KW-1185">Reference proteome</keyword>
<evidence type="ECO:0008006" key="7">
    <source>
        <dbReference type="Google" id="ProtNLM"/>
    </source>
</evidence>
<evidence type="ECO:0000256" key="3">
    <source>
        <dbReference type="ARBA" id="ARBA00023186"/>
    </source>
</evidence>
<gene>
    <name evidence="5" type="ORF">LSINAPIS_LOCUS13426</name>
</gene>
<evidence type="ECO:0000256" key="1">
    <source>
        <dbReference type="ARBA" id="ARBA00009049"/>
    </source>
</evidence>
<dbReference type="GO" id="GO:0005085">
    <property type="term" value="F:guanyl-nucleotide exchange factor activity"/>
    <property type="evidence" value="ECO:0007669"/>
    <property type="project" value="UniProtKB-KW"/>
</dbReference>
<reference evidence="5 6" key="1">
    <citation type="submission" date="2017-07" db="EMBL/GenBank/DDBJ databases">
        <authorList>
            <person name="Talla V."/>
            <person name="Backstrom N."/>
        </authorList>
    </citation>
    <scope>NUCLEOTIDE SEQUENCE [LARGE SCALE GENOMIC DNA]</scope>
</reference>
<dbReference type="AlphaFoldDB" id="A0A5E4QZC0"/>
<dbReference type="Pfam" id="PF10165">
    <property type="entry name" value="Ric8"/>
    <property type="match status" value="2"/>
</dbReference>
<dbReference type="SUPFAM" id="SSF48371">
    <property type="entry name" value="ARM repeat"/>
    <property type="match status" value="1"/>
</dbReference>
<comment type="similarity">
    <text evidence="1">Belongs to the synembryn family.</text>
</comment>
<dbReference type="GO" id="GO:0001965">
    <property type="term" value="F:G-protein alpha-subunit binding"/>
    <property type="evidence" value="ECO:0007669"/>
    <property type="project" value="TreeGrafter"/>
</dbReference>
<feature type="compositionally biased region" description="Basic and acidic residues" evidence="4">
    <location>
        <begin position="371"/>
        <end position="386"/>
    </location>
</feature>
<dbReference type="PANTHER" id="PTHR12425:SF5">
    <property type="entry name" value="SYNEMBRYN"/>
    <property type="match status" value="1"/>
</dbReference>
<keyword evidence="3" id="KW-0143">Chaperone</keyword>
<organism evidence="5 6">
    <name type="scientific">Leptidea sinapis</name>
    <dbReference type="NCBI Taxonomy" id="189913"/>
    <lineage>
        <taxon>Eukaryota</taxon>
        <taxon>Metazoa</taxon>
        <taxon>Ecdysozoa</taxon>
        <taxon>Arthropoda</taxon>
        <taxon>Hexapoda</taxon>
        <taxon>Insecta</taxon>
        <taxon>Pterygota</taxon>
        <taxon>Neoptera</taxon>
        <taxon>Endopterygota</taxon>
        <taxon>Lepidoptera</taxon>
        <taxon>Glossata</taxon>
        <taxon>Ditrysia</taxon>
        <taxon>Papilionoidea</taxon>
        <taxon>Pieridae</taxon>
        <taxon>Dismorphiinae</taxon>
        <taxon>Leptidea</taxon>
    </lineage>
</organism>
<keyword evidence="2" id="KW-0344">Guanine-nucleotide releasing factor</keyword>
<evidence type="ECO:0000313" key="6">
    <source>
        <dbReference type="Proteomes" id="UP000324832"/>
    </source>
</evidence>
<evidence type="ECO:0000256" key="4">
    <source>
        <dbReference type="SAM" id="MobiDB-lite"/>
    </source>
</evidence>
<dbReference type="PANTHER" id="PTHR12425">
    <property type="entry name" value="SYNEMBRYN"/>
    <property type="match status" value="1"/>
</dbReference>